<sequence length="44" mass="4726">MVSILLMVWSNNATILTGTAETPTIFNGNTTTLNWSINSASLNL</sequence>
<gene>
    <name evidence="1" type="ORF">Q4Q39_15020</name>
</gene>
<reference evidence="1" key="1">
    <citation type="submission" date="2023-07" db="EMBL/GenBank/DDBJ databases">
        <title>Two novel species in the genus Flavivirga.</title>
        <authorList>
            <person name="Kwon K."/>
        </authorList>
    </citation>
    <scope>NUCLEOTIDE SEQUENCE</scope>
    <source>
        <strain evidence="1">KACC 14157</strain>
    </source>
</reference>
<dbReference type="RefSeq" id="WP_303283373.1">
    <property type="nucleotide sequence ID" value="NZ_BAABCZ010000004.1"/>
</dbReference>
<name>A0ABT8X4F9_9FLAO</name>
<proteinExistence type="predicted"/>
<organism evidence="1 2">
    <name type="scientific">Flavivirga amylovorans</name>
    <dbReference type="NCBI Taxonomy" id="870486"/>
    <lineage>
        <taxon>Bacteria</taxon>
        <taxon>Pseudomonadati</taxon>
        <taxon>Bacteroidota</taxon>
        <taxon>Flavobacteriia</taxon>
        <taxon>Flavobacteriales</taxon>
        <taxon>Flavobacteriaceae</taxon>
        <taxon>Flavivirga</taxon>
    </lineage>
</organism>
<accession>A0ABT8X4F9</accession>
<protein>
    <submittedName>
        <fullName evidence="1">Uncharacterized protein</fullName>
    </submittedName>
</protein>
<evidence type="ECO:0000313" key="2">
    <source>
        <dbReference type="Proteomes" id="UP001176891"/>
    </source>
</evidence>
<comment type="caution">
    <text evidence="1">The sequence shown here is derived from an EMBL/GenBank/DDBJ whole genome shotgun (WGS) entry which is preliminary data.</text>
</comment>
<dbReference type="Proteomes" id="UP001176891">
    <property type="component" value="Unassembled WGS sequence"/>
</dbReference>
<dbReference type="EMBL" id="JAUOEM010000005">
    <property type="protein sequence ID" value="MDO5988722.1"/>
    <property type="molecule type" value="Genomic_DNA"/>
</dbReference>
<keyword evidence="2" id="KW-1185">Reference proteome</keyword>
<evidence type="ECO:0000313" key="1">
    <source>
        <dbReference type="EMBL" id="MDO5988722.1"/>
    </source>
</evidence>